<dbReference type="PANTHER" id="PTHR36182:SF2">
    <property type="entry name" value="LYTIC POLYSACCHARIDE MONOOXYGENASE"/>
    <property type="match status" value="1"/>
</dbReference>
<accession>A0A6H0Y5A9</accession>
<proteinExistence type="predicted"/>
<dbReference type="OrthoDB" id="2342176at2759"/>
<dbReference type="EMBL" id="CP051143">
    <property type="protein sequence ID" value="QIX02019.1"/>
    <property type="molecule type" value="Genomic_DNA"/>
</dbReference>
<reference evidence="2 3" key="1">
    <citation type="journal article" date="2016" name="Sci. Rep.">
        <title>Peltaster fructicola genome reveals evolution from an invasive phytopathogen to an ectophytic parasite.</title>
        <authorList>
            <person name="Xu C."/>
            <person name="Chen H."/>
            <person name="Gleason M.L."/>
            <person name="Xu J.R."/>
            <person name="Liu H."/>
            <person name="Zhang R."/>
            <person name="Sun G."/>
        </authorList>
    </citation>
    <scope>NUCLEOTIDE SEQUENCE [LARGE SCALE GENOMIC DNA]</scope>
    <source>
        <strain evidence="2 3">LNHT1506</strain>
    </source>
</reference>
<keyword evidence="3" id="KW-1185">Reference proteome</keyword>
<keyword evidence="1" id="KW-0732">Signal</keyword>
<evidence type="ECO:0000256" key="1">
    <source>
        <dbReference type="SAM" id="SignalP"/>
    </source>
</evidence>
<protein>
    <recommendedName>
        <fullName evidence="4">Carbohydrate-binding module family 19 domain-containing protein</fullName>
    </recommendedName>
</protein>
<name>A0A6H0Y5A9_9PEZI</name>
<organism evidence="2 3">
    <name type="scientific">Peltaster fructicola</name>
    <dbReference type="NCBI Taxonomy" id="286661"/>
    <lineage>
        <taxon>Eukaryota</taxon>
        <taxon>Fungi</taxon>
        <taxon>Dikarya</taxon>
        <taxon>Ascomycota</taxon>
        <taxon>Pezizomycotina</taxon>
        <taxon>Dothideomycetes</taxon>
        <taxon>Dothideomycetes incertae sedis</taxon>
        <taxon>Peltaster</taxon>
    </lineage>
</organism>
<evidence type="ECO:0000313" key="3">
    <source>
        <dbReference type="Proteomes" id="UP000503462"/>
    </source>
</evidence>
<gene>
    <name evidence="2" type="ORF">AMS68_007536</name>
</gene>
<feature type="signal peptide" evidence="1">
    <location>
        <begin position="1"/>
        <end position="24"/>
    </location>
</feature>
<dbReference type="Gene3D" id="2.70.50.70">
    <property type="match status" value="1"/>
</dbReference>
<evidence type="ECO:0008006" key="4">
    <source>
        <dbReference type="Google" id="ProtNLM"/>
    </source>
</evidence>
<evidence type="ECO:0000313" key="2">
    <source>
        <dbReference type="EMBL" id="QIX02019.1"/>
    </source>
</evidence>
<dbReference type="Proteomes" id="UP000503462">
    <property type="component" value="Chromosome 5"/>
</dbReference>
<dbReference type="AlphaFoldDB" id="A0A6H0Y5A9"/>
<dbReference type="PANTHER" id="PTHR36182">
    <property type="entry name" value="PROTEIN, PUTATIVE (AFU_ORTHOLOGUE AFUA_6G10930)-RELATED"/>
    <property type="match status" value="1"/>
</dbReference>
<sequence length="457" mass="46751">MVYTLHNACLLATLALSWANLGSSHLIMKSPVPFGTDTLDNSPLKDVAIGSSGSDFPCKQRAGVYKISQMNNMAVGDSQTLSFTGSASHGGGTCQLAVSLDHEPTTNSTWKIIQVYEGGCPVASAGNSGTDTFTFKIPQNFPNGVATLAWTWYNRVGNREIYMNCAPITVTGGADNQDYYNTLPNMYIINLPSTQCGSVESSNQIIPNPGQYVLTGDTADKLASATGAACAAAAAAQTQGVQGYQAAAQSNGTATTTTSGAAMSAAVTASANNGQYVQSSAAASTSTSVVVPSSSQYSAVSGSAPLPQTASQSGFVTSTSLASALSSASDTSSSLQQSSYLPVVYSAVASSVATQAVVTQTLAMQTSTTQIAESSTPSSVASAVSGSNSCPQDGALLCNGPTQFGLCDHGQVVWQAVAAGTTCSNGAILKRSVSGREQQLGRWFRHRSLKPSAKSHP</sequence>
<feature type="chain" id="PRO_5026303357" description="Carbohydrate-binding module family 19 domain-containing protein" evidence="1">
    <location>
        <begin position="25"/>
        <end position="457"/>
    </location>
</feature>